<dbReference type="CTD" id="20316765"/>
<accession>A0A075AI72</accession>
<protein>
    <recommendedName>
        <fullName evidence="3">Reverse transcriptase/retrotransposon-derived protein RNase H-like domain-containing protein</fullName>
    </recommendedName>
</protein>
<dbReference type="InterPro" id="IPR043502">
    <property type="entry name" value="DNA/RNA_pol_sf"/>
</dbReference>
<reference evidence="1 2" key="1">
    <citation type="submission" date="2013-11" db="EMBL/GenBank/DDBJ databases">
        <title>Opisthorchis viverrini - life in the bile duct.</title>
        <authorList>
            <person name="Young N.D."/>
            <person name="Nagarajan N."/>
            <person name="Lin S.J."/>
            <person name="Korhonen P.K."/>
            <person name="Jex A.R."/>
            <person name="Hall R.S."/>
            <person name="Safavi-Hemami H."/>
            <person name="Kaewkong W."/>
            <person name="Bertrand D."/>
            <person name="Gao S."/>
            <person name="Seet Q."/>
            <person name="Wongkham S."/>
            <person name="Teh B.T."/>
            <person name="Wongkham C."/>
            <person name="Intapan P.M."/>
            <person name="Maleewong W."/>
            <person name="Yang X."/>
            <person name="Hu M."/>
            <person name="Wang Z."/>
            <person name="Hofmann A."/>
            <person name="Sternberg P.W."/>
            <person name="Tan P."/>
            <person name="Wang J."/>
            <person name="Gasser R.B."/>
        </authorList>
    </citation>
    <scope>NUCLEOTIDE SEQUENCE [LARGE SCALE GENOMIC DNA]</scope>
</reference>
<dbReference type="AlphaFoldDB" id="A0A075AI72"/>
<keyword evidence="2" id="KW-1185">Reference proteome</keyword>
<proteinExistence type="predicted"/>
<dbReference type="Gene3D" id="3.30.70.270">
    <property type="match status" value="1"/>
</dbReference>
<evidence type="ECO:0008006" key="3">
    <source>
        <dbReference type="Google" id="ProtNLM"/>
    </source>
</evidence>
<evidence type="ECO:0000313" key="2">
    <source>
        <dbReference type="Proteomes" id="UP000054324"/>
    </source>
</evidence>
<dbReference type="RefSeq" id="XP_009165120.1">
    <property type="nucleotide sequence ID" value="XM_009166856.1"/>
</dbReference>
<dbReference type="InterPro" id="IPR043128">
    <property type="entry name" value="Rev_trsase/Diguanyl_cyclase"/>
</dbReference>
<dbReference type="SUPFAM" id="SSF56672">
    <property type="entry name" value="DNA/RNA polymerases"/>
    <property type="match status" value="1"/>
</dbReference>
<dbReference type="KEGG" id="ovi:T265_02577"/>
<gene>
    <name evidence="1" type="ORF">T265_02577</name>
</gene>
<name>A0A075AI72_OPIVI</name>
<evidence type="ECO:0000313" key="1">
    <source>
        <dbReference type="EMBL" id="KER31129.1"/>
    </source>
</evidence>
<dbReference type="GeneID" id="20316765"/>
<dbReference type="EMBL" id="KL596650">
    <property type="protein sequence ID" value="KER31129.1"/>
    <property type="molecule type" value="Genomic_DNA"/>
</dbReference>
<sequence length="127" mass="14286">MDCRSSKQRRLGSPTCDEKCPSWATIHQIRAYALIRENLSTNDCTPYPASRYHWFAGNFAKICASLYRLTEIGRLFEQTKKCSTAFDSFECVLSSAPILTLSHISTTAGKFTLYTDARDAAMEDLLS</sequence>
<organism evidence="1 2">
    <name type="scientific">Opisthorchis viverrini</name>
    <name type="common">Southeast Asian liver fluke</name>
    <dbReference type="NCBI Taxonomy" id="6198"/>
    <lineage>
        <taxon>Eukaryota</taxon>
        <taxon>Metazoa</taxon>
        <taxon>Spiralia</taxon>
        <taxon>Lophotrochozoa</taxon>
        <taxon>Platyhelminthes</taxon>
        <taxon>Trematoda</taxon>
        <taxon>Digenea</taxon>
        <taxon>Opisthorchiida</taxon>
        <taxon>Opisthorchiata</taxon>
        <taxon>Opisthorchiidae</taxon>
        <taxon>Opisthorchis</taxon>
    </lineage>
</organism>
<dbReference type="Proteomes" id="UP000054324">
    <property type="component" value="Unassembled WGS sequence"/>
</dbReference>